<dbReference type="Proteomes" id="UP000481153">
    <property type="component" value="Unassembled WGS sequence"/>
</dbReference>
<organism evidence="2 3">
    <name type="scientific">Aphanomyces euteiches</name>
    <dbReference type="NCBI Taxonomy" id="100861"/>
    <lineage>
        <taxon>Eukaryota</taxon>
        <taxon>Sar</taxon>
        <taxon>Stramenopiles</taxon>
        <taxon>Oomycota</taxon>
        <taxon>Saprolegniomycetes</taxon>
        <taxon>Saprolegniales</taxon>
        <taxon>Verrucalvaceae</taxon>
        <taxon>Aphanomyces</taxon>
    </lineage>
</organism>
<keyword evidence="3" id="KW-1185">Reference proteome</keyword>
<sequence>MPKTDQKHIAWTEEMVLSLLRQIARTAPHDAEYGKLIKRWTTVARRLSQLWDVAILYRSAKARFASLVCQFKATDNAQRLRESGSAEEVTDRPRHHKPTQKENDSFIEVYK</sequence>
<accession>A0A6G0WIG9</accession>
<evidence type="ECO:0000313" key="3">
    <source>
        <dbReference type="Proteomes" id="UP000481153"/>
    </source>
</evidence>
<feature type="compositionally biased region" description="Basic and acidic residues" evidence="1">
    <location>
        <begin position="80"/>
        <end position="92"/>
    </location>
</feature>
<reference evidence="2 3" key="1">
    <citation type="submission" date="2019-07" db="EMBL/GenBank/DDBJ databases">
        <title>Genomics analysis of Aphanomyces spp. identifies a new class of oomycete effector associated with host adaptation.</title>
        <authorList>
            <person name="Gaulin E."/>
        </authorList>
    </citation>
    <scope>NUCLEOTIDE SEQUENCE [LARGE SCALE GENOMIC DNA]</scope>
    <source>
        <strain evidence="2 3">ATCC 201684</strain>
    </source>
</reference>
<evidence type="ECO:0000256" key="1">
    <source>
        <dbReference type="SAM" id="MobiDB-lite"/>
    </source>
</evidence>
<proteinExistence type="predicted"/>
<dbReference type="AlphaFoldDB" id="A0A6G0WIG9"/>
<comment type="caution">
    <text evidence="2">The sequence shown here is derived from an EMBL/GenBank/DDBJ whole genome shotgun (WGS) entry which is preliminary data.</text>
</comment>
<protein>
    <recommendedName>
        <fullName evidence="4">Myb/SANT-like domain-containing protein</fullName>
    </recommendedName>
</protein>
<dbReference type="EMBL" id="VJMJ01000203">
    <property type="protein sequence ID" value="KAF0727007.1"/>
    <property type="molecule type" value="Genomic_DNA"/>
</dbReference>
<feature type="region of interest" description="Disordered" evidence="1">
    <location>
        <begin position="80"/>
        <end position="111"/>
    </location>
</feature>
<evidence type="ECO:0008006" key="4">
    <source>
        <dbReference type="Google" id="ProtNLM"/>
    </source>
</evidence>
<feature type="compositionally biased region" description="Basic and acidic residues" evidence="1">
    <location>
        <begin position="99"/>
        <end position="111"/>
    </location>
</feature>
<name>A0A6G0WIG9_9STRA</name>
<evidence type="ECO:0000313" key="2">
    <source>
        <dbReference type="EMBL" id="KAF0727007.1"/>
    </source>
</evidence>
<gene>
    <name evidence="2" type="ORF">Ae201684_014872</name>
</gene>